<protein>
    <recommendedName>
        <fullName evidence="4">Transmembrane protein 135 N-terminal domain-containing protein</fullName>
    </recommendedName>
</protein>
<accession>A0A507FPX7</accession>
<reference evidence="2 3" key="1">
    <citation type="journal article" date="2019" name="Sci. Rep.">
        <title>Comparative genomics of chytrid fungi reveal insights into the obligate biotrophic and pathogenic lifestyle of Synchytrium endobioticum.</title>
        <authorList>
            <person name="van de Vossenberg B.T.L.H."/>
            <person name="Warris S."/>
            <person name="Nguyen H.D.T."/>
            <person name="van Gent-Pelzer M.P.E."/>
            <person name="Joly D.L."/>
            <person name="van de Geest H.C."/>
            <person name="Bonants P.J.M."/>
            <person name="Smith D.S."/>
            <person name="Levesque C.A."/>
            <person name="van der Lee T.A.J."/>
        </authorList>
    </citation>
    <scope>NUCLEOTIDE SEQUENCE [LARGE SCALE GENOMIC DNA]</scope>
    <source>
        <strain evidence="2 3">CBS 675.73</strain>
    </source>
</reference>
<feature type="compositionally biased region" description="Polar residues" evidence="1">
    <location>
        <begin position="249"/>
        <end position="265"/>
    </location>
</feature>
<feature type="region of interest" description="Disordered" evidence="1">
    <location>
        <begin position="245"/>
        <end position="280"/>
    </location>
</feature>
<dbReference type="AlphaFoldDB" id="A0A507FPX7"/>
<dbReference type="PANTHER" id="PTHR12459">
    <property type="entry name" value="TRANSMEMBRANE PROTEIN 135-RELATED"/>
    <property type="match status" value="1"/>
</dbReference>
<sequence length="626" mass="70693">MSFINLNFWENFIESIAQVMSRALTDDETGILTSRIRSLEKVLTSFKALQSRLKDLSTENLRRLEAEAMVQRPFCKVCIAFIPFFYASISATPFATHKGTCSGNALRGFIKAFLTLYAIKYGLSFLPALITGRIWNKPKTLIKIGGKDTISFALFLSVFISSYKASLCGFRRLRGKADGLNPFMAGCIAGTSILLDQNRSRRIMIALYLSTRTLHFVCRWIWQRRLEERITGRRVSTVLGLEDMESELSGGSSPSNIKKQNSSLHHQSRKHRSHGTVERSFESIKVESSAECTPLMMAKSIEVSPVSPKETMDSRMGVIVAPTKSASEIQKENEKIFELRKQLRYAAGTMVMMLSSSQILMAYVLEPQSVASSYQSFLLTHGGIRTHQPKHAKDYLDVMGHVIRAGANGFSTTYLSANQPMPADFTALPPSFESNFPAGVDLKRFEPYFDYISQAPHKYLMCSLQHPKHTSCELGAAEFFGQEWVRAMQLYIPLNAIMTLVFKGNTILKNPGKNLYHYLTGTVRSCLFLSSYCAMAWYWVNGMLSGATVLLEAPGRRLELGLYCLPRALESFWKCGVKWGWWRDIHNGEGIYFCLMTGVLMTLYQKDPASIHEGYRKVMYRFFGIN</sequence>
<evidence type="ECO:0000313" key="3">
    <source>
        <dbReference type="Proteomes" id="UP000320333"/>
    </source>
</evidence>
<evidence type="ECO:0000256" key="1">
    <source>
        <dbReference type="SAM" id="MobiDB-lite"/>
    </source>
</evidence>
<gene>
    <name evidence="2" type="ORF">CcCBS67573_g01220</name>
</gene>
<organism evidence="2 3">
    <name type="scientific">Chytriomyces confervae</name>
    <dbReference type="NCBI Taxonomy" id="246404"/>
    <lineage>
        <taxon>Eukaryota</taxon>
        <taxon>Fungi</taxon>
        <taxon>Fungi incertae sedis</taxon>
        <taxon>Chytridiomycota</taxon>
        <taxon>Chytridiomycota incertae sedis</taxon>
        <taxon>Chytridiomycetes</taxon>
        <taxon>Chytridiales</taxon>
        <taxon>Chytriomycetaceae</taxon>
        <taxon>Chytriomyces</taxon>
    </lineage>
</organism>
<dbReference type="PANTHER" id="PTHR12459:SF15">
    <property type="entry name" value="TRANSMEMBRANE PROTEIN 135"/>
    <property type="match status" value="1"/>
</dbReference>
<evidence type="ECO:0008006" key="4">
    <source>
        <dbReference type="Google" id="ProtNLM"/>
    </source>
</evidence>
<dbReference type="EMBL" id="QEAP01000019">
    <property type="protein sequence ID" value="TPX77508.1"/>
    <property type="molecule type" value="Genomic_DNA"/>
</dbReference>
<keyword evidence="3" id="KW-1185">Reference proteome</keyword>
<evidence type="ECO:0000313" key="2">
    <source>
        <dbReference type="EMBL" id="TPX77508.1"/>
    </source>
</evidence>
<proteinExistence type="predicted"/>
<dbReference type="OrthoDB" id="291792at2759"/>
<dbReference type="Proteomes" id="UP000320333">
    <property type="component" value="Unassembled WGS sequence"/>
</dbReference>
<comment type="caution">
    <text evidence="2">The sequence shown here is derived from an EMBL/GenBank/DDBJ whole genome shotgun (WGS) entry which is preliminary data.</text>
</comment>
<name>A0A507FPX7_9FUNG</name>
<dbReference type="InterPro" id="IPR026749">
    <property type="entry name" value="Tmem135"/>
</dbReference>